<dbReference type="EMBL" id="JBCGBO010000007">
    <property type="protein sequence ID" value="KAK9188288.1"/>
    <property type="molecule type" value="Genomic_DNA"/>
</dbReference>
<dbReference type="AlphaFoldDB" id="A0AAP0LVS0"/>
<reference evidence="1 2" key="1">
    <citation type="submission" date="2024-05" db="EMBL/GenBank/DDBJ databases">
        <title>Haplotype-resolved chromosome-level genome assembly of Huyou (Citrus changshanensis).</title>
        <authorList>
            <person name="Miao C."/>
            <person name="Chen W."/>
            <person name="Wu Y."/>
            <person name="Wang L."/>
            <person name="Zhao S."/>
            <person name="Grierson D."/>
            <person name="Xu C."/>
            <person name="Chen K."/>
        </authorList>
    </citation>
    <scope>NUCLEOTIDE SEQUENCE [LARGE SCALE GENOMIC DNA]</scope>
    <source>
        <strain evidence="1">01-14</strain>
        <tissue evidence="1">Leaf</tissue>
    </source>
</reference>
<gene>
    <name evidence="1" type="ORF">WN944_019689</name>
</gene>
<keyword evidence="2" id="KW-1185">Reference proteome</keyword>
<evidence type="ECO:0000313" key="2">
    <source>
        <dbReference type="Proteomes" id="UP001428341"/>
    </source>
</evidence>
<organism evidence="1 2">
    <name type="scientific">Citrus x changshan-huyou</name>
    <dbReference type="NCBI Taxonomy" id="2935761"/>
    <lineage>
        <taxon>Eukaryota</taxon>
        <taxon>Viridiplantae</taxon>
        <taxon>Streptophyta</taxon>
        <taxon>Embryophyta</taxon>
        <taxon>Tracheophyta</taxon>
        <taxon>Spermatophyta</taxon>
        <taxon>Magnoliopsida</taxon>
        <taxon>eudicotyledons</taxon>
        <taxon>Gunneridae</taxon>
        <taxon>Pentapetalae</taxon>
        <taxon>rosids</taxon>
        <taxon>malvids</taxon>
        <taxon>Sapindales</taxon>
        <taxon>Rutaceae</taxon>
        <taxon>Aurantioideae</taxon>
        <taxon>Citrus</taxon>
    </lineage>
</organism>
<comment type="caution">
    <text evidence="1">The sequence shown here is derived from an EMBL/GenBank/DDBJ whole genome shotgun (WGS) entry which is preliminary data.</text>
</comment>
<proteinExistence type="predicted"/>
<name>A0AAP0LVS0_9ROSI</name>
<accession>A0AAP0LVS0</accession>
<evidence type="ECO:0000313" key="1">
    <source>
        <dbReference type="EMBL" id="KAK9188288.1"/>
    </source>
</evidence>
<dbReference type="Proteomes" id="UP001428341">
    <property type="component" value="Unassembled WGS sequence"/>
</dbReference>
<sequence>MAYLNEMQAAMLRKHLLQLGQYLEGEEFENNCGLRPEEQDIEYDDNGICTFVICGKRLDSLFYIASIAIG</sequence>
<protein>
    <submittedName>
        <fullName evidence="1">Uncharacterized protein</fullName>
    </submittedName>
</protein>